<keyword evidence="1" id="KW-1133">Transmembrane helix</keyword>
<feature type="transmembrane region" description="Helical" evidence="1">
    <location>
        <begin position="6"/>
        <end position="28"/>
    </location>
</feature>
<evidence type="ECO:0000256" key="1">
    <source>
        <dbReference type="SAM" id="Phobius"/>
    </source>
</evidence>
<comment type="caution">
    <text evidence="2">The sequence shown here is derived from an EMBL/GenBank/DDBJ whole genome shotgun (WGS) entry which is preliminary data.</text>
</comment>
<dbReference type="AlphaFoldDB" id="A0AA86NA90"/>
<accession>A0AA86NA90</accession>
<evidence type="ECO:0000313" key="2">
    <source>
        <dbReference type="EMBL" id="CAI9916012.1"/>
    </source>
</evidence>
<sequence length="125" mass="14282">MCVNPGLIHLFLAGNLPVFIFNVFIPVIPAQKPEVSQYLQTPSKTYTFFQQNWEMLSLIILRVAADTLVSMAITESSADQFYLIRQLNFQKLVLAHISGLLYIYNFQIQNNYISHSICVLILVLT</sequence>
<keyword evidence="4" id="KW-1185">Reference proteome</keyword>
<dbReference type="EMBL" id="CAXDID020000696">
    <property type="protein sequence ID" value="CAL6110800.1"/>
    <property type="molecule type" value="Genomic_DNA"/>
</dbReference>
<reference evidence="3 4" key="2">
    <citation type="submission" date="2024-07" db="EMBL/GenBank/DDBJ databases">
        <authorList>
            <person name="Akdeniz Z."/>
        </authorList>
    </citation>
    <scope>NUCLEOTIDE SEQUENCE [LARGE SCALE GENOMIC DNA]</scope>
</reference>
<keyword evidence="1" id="KW-0812">Transmembrane</keyword>
<organism evidence="2">
    <name type="scientific">Hexamita inflata</name>
    <dbReference type="NCBI Taxonomy" id="28002"/>
    <lineage>
        <taxon>Eukaryota</taxon>
        <taxon>Metamonada</taxon>
        <taxon>Diplomonadida</taxon>
        <taxon>Hexamitidae</taxon>
        <taxon>Hexamitinae</taxon>
        <taxon>Hexamita</taxon>
    </lineage>
</organism>
<gene>
    <name evidence="2" type="ORF">HINF_LOCUS3657</name>
    <name evidence="3" type="ORF">HINF_LOCUS76091</name>
</gene>
<name>A0AA86NA90_9EUKA</name>
<keyword evidence="1" id="KW-0472">Membrane</keyword>
<proteinExistence type="predicted"/>
<dbReference type="EMBL" id="CATOUU010000088">
    <property type="protein sequence ID" value="CAI9916012.1"/>
    <property type="molecule type" value="Genomic_DNA"/>
</dbReference>
<reference evidence="2" key="1">
    <citation type="submission" date="2023-06" db="EMBL/GenBank/DDBJ databases">
        <authorList>
            <person name="Kurt Z."/>
        </authorList>
    </citation>
    <scope>NUCLEOTIDE SEQUENCE</scope>
</reference>
<evidence type="ECO:0000313" key="4">
    <source>
        <dbReference type="Proteomes" id="UP001642409"/>
    </source>
</evidence>
<protein>
    <submittedName>
        <fullName evidence="3">Hypothetical_protein</fullName>
    </submittedName>
</protein>
<dbReference type="Proteomes" id="UP001642409">
    <property type="component" value="Unassembled WGS sequence"/>
</dbReference>
<evidence type="ECO:0000313" key="3">
    <source>
        <dbReference type="EMBL" id="CAL6110800.1"/>
    </source>
</evidence>